<evidence type="ECO:0000256" key="1">
    <source>
        <dbReference type="ARBA" id="ARBA00022553"/>
    </source>
</evidence>
<dbReference type="SMART" id="SM00448">
    <property type="entry name" value="REC"/>
    <property type="match status" value="1"/>
</dbReference>
<organism evidence="4 5">
    <name type="scientific">Caballeronia sordidicola</name>
    <name type="common">Burkholderia sordidicola</name>
    <dbReference type="NCBI Taxonomy" id="196367"/>
    <lineage>
        <taxon>Bacteria</taxon>
        <taxon>Pseudomonadati</taxon>
        <taxon>Pseudomonadota</taxon>
        <taxon>Betaproteobacteria</taxon>
        <taxon>Burkholderiales</taxon>
        <taxon>Burkholderiaceae</taxon>
        <taxon>Caballeronia</taxon>
    </lineage>
</organism>
<reference evidence="4 5" key="1">
    <citation type="submission" date="2017-03" db="EMBL/GenBank/DDBJ databases">
        <title>Genome analysis of strain PAMC 26510.</title>
        <authorList>
            <person name="Oh H.-M."/>
            <person name="Yang J.-A."/>
        </authorList>
    </citation>
    <scope>NUCLEOTIDE SEQUENCE [LARGE SCALE GENOMIC DNA]</scope>
    <source>
        <strain evidence="4 5">PAMC 26510</strain>
    </source>
</reference>
<proteinExistence type="predicted"/>
<dbReference type="PANTHER" id="PTHR44591">
    <property type="entry name" value="STRESS RESPONSE REGULATOR PROTEIN 1"/>
    <property type="match status" value="1"/>
</dbReference>
<dbReference type="InterPro" id="IPR001789">
    <property type="entry name" value="Sig_transdc_resp-reg_receiver"/>
</dbReference>
<protein>
    <submittedName>
        <fullName evidence="4">Two-component hybrid sensor and regulator</fullName>
    </submittedName>
</protein>
<dbReference type="GO" id="GO:0000160">
    <property type="term" value="P:phosphorelay signal transduction system"/>
    <property type="evidence" value="ECO:0007669"/>
    <property type="project" value="InterPro"/>
</dbReference>
<evidence type="ECO:0000313" key="4">
    <source>
        <dbReference type="EMBL" id="OTP66030.1"/>
    </source>
</evidence>
<evidence type="ECO:0000256" key="2">
    <source>
        <dbReference type="PROSITE-ProRule" id="PRU00169"/>
    </source>
</evidence>
<comment type="caution">
    <text evidence="4">The sequence shown here is derived from an EMBL/GenBank/DDBJ whole genome shotgun (WGS) entry which is preliminary data.</text>
</comment>
<name>A0A242M4B0_CABSO</name>
<dbReference type="PANTHER" id="PTHR44591:SF3">
    <property type="entry name" value="RESPONSE REGULATORY DOMAIN-CONTAINING PROTEIN"/>
    <property type="match status" value="1"/>
</dbReference>
<feature type="domain" description="Response regulatory" evidence="3">
    <location>
        <begin position="2"/>
        <end position="114"/>
    </location>
</feature>
<dbReference type="InterPro" id="IPR050595">
    <property type="entry name" value="Bact_response_regulator"/>
</dbReference>
<evidence type="ECO:0000313" key="5">
    <source>
        <dbReference type="Proteomes" id="UP000194546"/>
    </source>
</evidence>
<dbReference type="Proteomes" id="UP000194546">
    <property type="component" value="Unassembled WGS sequence"/>
</dbReference>
<dbReference type="Gene3D" id="3.40.50.2300">
    <property type="match status" value="1"/>
</dbReference>
<dbReference type="CDD" id="cd17546">
    <property type="entry name" value="REC_hyHK_CKI1_RcsC-like"/>
    <property type="match status" value="1"/>
</dbReference>
<accession>A0A242M4B0</accession>
<keyword evidence="1 2" id="KW-0597">Phosphoprotein</keyword>
<dbReference type="AlphaFoldDB" id="A0A242M4B0"/>
<dbReference type="SUPFAM" id="SSF52172">
    <property type="entry name" value="CheY-like"/>
    <property type="match status" value="1"/>
</dbReference>
<evidence type="ECO:0000259" key="3">
    <source>
        <dbReference type="PROSITE" id="PS50110"/>
    </source>
</evidence>
<dbReference type="EMBL" id="NBTY01000209">
    <property type="protein sequence ID" value="OTP66030.1"/>
    <property type="molecule type" value="Genomic_DNA"/>
</dbReference>
<sequence length="114" mass="12298">MNVLLVDDNRASADALAALASTMGHEATTAYDGHDAVELARGTTFDLILLDLRLGDADGREVCAAIRREGLSRHSRIIAMTGHVGLEQEVSLGDFNGYALKPLEFDRLEDLLTS</sequence>
<gene>
    <name evidence="4" type="ORF">PAMC26510_36465</name>
</gene>
<feature type="modified residue" description="4-aspartylphosphate" evidence="2">
    <location>
        <position position="51"/>
    </location>
</feature>
<dbReference type="InterPro" id="IPR011006">
    <property type="entry name" value="CheY-like_superfamily"/>
</dbReference>
<dbReference type="PROSITE" id="PS50110">
    <property type="entry name" value="RESPONSE_REGULATORY"/>
    <property type="match status" value="1"/>
</dbReference>
<dbReference type="RefSeq" id="WP_062003020.1">
    <property type="nucleotide sequence ID" value="NZ_NBTY01000209.1"/>
</dbReference>
<dbReference type="Pfam" id="PF00072">
    <property type="entry name" value="Response_reg"/>
    <property type="match status" value="1"/>
</dbReference>